<gene>
    <name evidence="1" type="ORF">OVA965_LOCUS40458</name>
    <name evidence="2" type="ORF">TMI583_LOCUS41899</name>
</gene>
<dbReference type="EMBL" id="CAJOBA010066939">
    <property type="protein sequence ID" value="CAF4367963.1"/>
    <property type="molecule type" value="Genomic_DNA"/>
</dbReference>
<proteinExistence type="predicted"/>
<feature type="non-terminal residue" evidence="1">
    <location>
        <position position="69"/>
    </location>
</feature>
<evidence type="ECO:0000313" key="2">
    <source>
        <dbReference type="EMBL" id="CAF4367963.1"/>
    </source>
</evidence>
<comment type="caution">
    <text evidence="1">The sequence shown here is derived from an EMBL/GenBank/DDBJ whole genome shotgun (WGS) entry which is preliminary data.</text>
</comment>
<dbReference type="Proteomes" id="UP000682733">
    <property type="component" value="Unassembled WGS sequence"/>
</dbReference>
<organism evidence="1 3">
    <name type="scientific">Didymodactylos carnosus</name>
    <dbReference type="NCBI Taxonomy" id="1234261"/>
    <lineage>
        <taxon>Eukaryota</taxon>
        <taxon>Metazoa</taxon>
        <taxon>Spiralia</taxon>
        <taxon>Gnathifera</taxon>
        <taxon>Rotifera</taxon>
        <taxon>Eurotatoria</taxon>
        <taxon>Bdelloidea</taxon>
        <taxon>Philodinida</taxon>
        <taxon>Philodinidae</taxon>
        <taxon>Didymodactylos</taxon>
    </lineage>
</organism>
<evidence type="ECO:0000313" key="1">
    <source>
        <dbReference type="EMBL" id="CAF1572766.1"/>
    </source>
</evidence>
<evidence type="ECO:0000313" key="3">
    <source>
        <dbReference type="Proteomes" id="UP000677228"/>
    </source>
</evidence>
<dbReference type="AlphaFoldDB" id="A0A8S2FW66"/>
<sequence>MSEVCAKDIEKIVSASLKRLLPRDETNFKCKTLKRSGDYRLLGSDDSWYERNFFTSNEAQSILEELDEQ</sequence>
<reference evidence="1" key="1">
    <citation type="submission" date="2021-02" db="EMBL/GenBank/DDBJ databases">
        <authorList>
            <person name="Nowell W R."/>
        </authorList>
    </citation>
    <scope>NUCLEOTIDE SEQUENCE</scope>
</reference>
<accession>A0A8S2FW66</accession>
<protein>
    <submittedName>
        <fullName evidence="1">Uncharacterized protein</fullName>
    </submittedName>
</protein>
<dbReference type="EMBL" id="CAJNOK010044094">
    <property type="protein sequence ID" value="CAF1572766.1"/>
    <property type="molecule type" value="Genomic_DNA"/>
</dbReference>
<name>A0A8S2FW66_9BILA</name>
<dbReference type="Proteomes" id="UP000677228">
    <property type="component" value="Unassembled WGS sequence"/>
</dbReference>